<reference evidence="5 6" key="1">
    <citation type="submission" date="2020-04" db="EMBL/GenBank/DDBJ databases">
        <title>Marinomonas sp. M1K-6 isolated from the deep seawater of the Mariana Trench.</title>
        <authorList>
            <person name="Li Y."/>
        </authorList>
    </citation>
    <scope>NUCLEOTIDE SEQUENCE [LARGE SCALE GENOMIC DNA]</scope>
    <source>
        <strain evidence="5 6">M1K-6</strain>
    </source>
</reference>
<dbReference type="UniPathway" id="UPA00060">
    <property type="reaction ID" value="UER00142"/>
</dbReference>
<gene>
    <name evidence="2 5" type="primary">thiL</name>
    <name evidence="5" type="ORF">HGG82_14800</name>
</gene>
<dbReference type="GO" id="GO:0009229">
    <property type="term" value="P:thiamine diphosphate biosynthetic process"/>
    <property type="evidence" value="ECO:0007669"/>
    <property type="project" value="UniProtKB-UniRule"/>
</dbReference>
<keyword evidence="2 5" id="KW-0808">Transferase</keyword>
<comment type="pathway">
    <text evidence="2">Cofactor biosynthesis; thiamine diphosphate biosynthesis; thiamine diphosphate from thiamine phosphate: step 1/1.</text>
</comment>
<dbReference type="NCBIfam" id="TIGR01379">
    <property type="entry name" value="thiL"/>
    <property type="match status" value="1"/>
</dbReference>
<comment type="similarity">
    <text evidence="2">Belongs to the thiamine-monophosphate kinase family.</text>
</comment>
<dbReference type="PANTHER" id="PTHR30270">
    <property type="entry name" value="THIAMINE-MONOPHOSPHATE KINASE"/>
    <property type="match status" value="1"/>
</dbReference>
<evidence type="ECO:0000313" key="5">
    <source>
        <dbReference type="EMBL" id="NLQ18874.1"/>
    </source>
</evidence>
<dbReference type="GO" id="GO:0009030">
    <property type="term" value="F:thiamine-phosphate kinase activity"/>
    <property type="evidence" value="ECO:0007669"/>
    <property type="project" value="UniProtKB-UniRule"/>
</dbReference>
<feature type="binding site" evidence="2">
    <location>
        <begin position="123"/>
        <end position="124"/>
    </location>
    <ligand>
        <name>ATP</name>
        <dbReference type="ChEBI" id="CHEBI:30616"/>
    </ligand>
</feature>
<dbReference type="SUPFAM" id="SSF55326">
    <property type="entry name" value="PurM N-terminal domain-like"/>
    <property type="match status" value="1"/>
</dbReference>
<dbReference type="PIRSF" id="PIRSF005303">
    <property type="entry name" value="Thiam_monoph_kin"/>
    <property type="match status" value="1"/>
</dbReference>
<dbReference type="RefSeq" id="WP_168827056.1">
    <property type="nucleotide sequence ID" value="NZ_CP073013.1"/>
</dbReference>
<feature type="domain" description="PurM-like C-terminal" evidence="4">
    <location>
        <begin position="152"/>
        <end position="304"/>
    </location>
</feature>
<evidence type="ECO:0000256" key="1">
    <source>
        <dbReference type="ARBA" id="ARBA00022977"/>
    </source>
</evidence>
<dbReference type="InterPro" id="IPR036921">
    <property type="entry name" value="PurM-like_N_sf"/>
</dbReference>
<sequence>MKEFELIQNIFQASVMASTQGREDLLLGIGDDCAQVQVPQGQSLVFSMDTLVEGRHFPFDADPVDIGYRAVASCVSDLAAMGAKPAFFTLGLTIPQSDPQWLAGLAQGMAELAEPIGLALVGGDTTKGPLTITLQVHGYVEADMAVKRSAAKVGDDIYVTGLLGDAAAAVPIVTGELQVSSERFDYFYERFWRPQPRLIAGMALKRVVHAMMDISDGLAQDIQHILKASGVGANIDAGRLPMSAQLRQWQPDSAVALALTGGDDYELCFTAPKEQAAEIALITQTLSLPCTKIGEIVAEAEGFVIQNYEGEIRGWQHF</sequence>
<comment type="caution">
    <text evidence="2">Lacks conserved residue(s) required for the propagation of feature annotation.</text>
</comment>
<organism evidence="5 6">
    <name type="scientific">Marinomonas profundi</name>
    <dbReference type="NCBI Taxonomy" id="2726122"/>
    <lineage>
        <taxon>Bacteria</taxon>
        <taxon>Pseudomonadati</taxon>
        <taxon>Pseudomonadota</taxon>
        <taxon>Gammaproteobacteria</taxon>
        <taxon>Oceanospirillales</taxon>
        <taxon>Oceanospirillaceae</taxon>
        <taxon>Marinomonas</taxon>
    </lineage>
</organism>
<proteinExistence type="inferred from homology"/>
<feature type="binding site" evidence="2">
    <location>
        <position position="315"/>
    </location>
    <ligand>
        <name>substrate</name>
    </ligand>
</feature>
<feature type="binding site" evidence="2">
    <location>
        <position position="49"/>
    </location>
    <ligand>
        <name>Mg(2+)</name>
        <dbReference type="ChEBI" id="CHEBI:18420"/>
        <label>1</label>
    </ligand>
</feature>
<dbReference type="InterPro" id="IPR036676">
    <property type="entry name" value="PurM-like_C_sf"/>
</dbReference>
<dbReference type="EMBL" id="JABAEK010000021">
    <property type="protein sequence ID" value="NLQ18874.1"/>
    <property type="molecule type" value="Genomic_DNA"/>
</dbReference>
<evidence type="ECO:0000259" key="3">
    <source>
        <dbReference type="Pfam" id="PF00586"/>
    </source>
</evidence>
<comment type="catalytic activity">
    <reaction evidence="2">
        <text>thiamine phosphate + ATP = thiamine diphosphate + ADP</text>
        <dbReference type="Rhea" id="RHEA:15913"/>
        <dbReference type="ChEBI" id="CHEBI:30616"/>
        <dbReference type="ChEBI" id="CHEBI:37575"/>
        <dbReference type="ChEBI" id="CHEBI:58937"/>
        <dbReference type="ChEBI" id="CHEBI:456216"/>
        <dbReference type="EC" id="2.7.4.16"/>
    </reaction>
</comment>
<feature type="binding site" evidence="2">
    <location>
        <position position="32"/>
    </location>
    <ligand>
        <name>Mg(2+)</name>
        <dbReference type="ChEBI" id="CHEBI:18420"/>
        <label>4</label>
    </ligand>
</feature>
<evidence type="ECO:0000313" key="6">
    <source>
        <dbReference type="Proteomes" id="UP000586067"/>
    </source>
</evidence>
<dbReference type="Gene3D" id="3.90.650.10">
    <property type="entry name" value="PurM-like C-terminal domain"/>
    <property type="match status" value="1"/>
</dbReference>
<feature type="binding site" evidence="2">
    <location>
        <position position="216"/>
    </location>
    <ligand>
        <name>Mg(2+)</name>
        <dbReference type="ChEBI" id="CHEBI:18420"/>
        <label>5</label>
    </ligand>
</feature>
<feature type="binding site" evidence="2">
    <location>
        <position position="32"/>
    </location>
    <ligand>
        <name>Mg(2+)</name>
        <dbReference type="ChEBI" id="CHEBI:18420"/>
        <label>3</label>
    </ligand>
</feature>
<accession>A0A847RCW4</accession>
<dbReference type="AlphaFoldDB" id="A0A847RCW4"/>
<dbReference type="PANTHER" id="PTHR30270:SF0">
    <property type="entry name" value="THIAMINE-MONOPHOSPHATE KINASE"/>
    <property type="match status" value="1"/>
</dbReference>
<comment type="caution">
    <text evidence="5">The sequence shown here is derived from an EMBL/GenBank/DDBJ whole genome shotgun (WGS) entry which is preliminary data.</text>
</comment>
<keyword evidence="6" id="KW-1185">Reference proteome</keyword>
<feature type="binding site" evidence="2">
    <location>
        <position position="49"/>
    </location>
    <ligand>
        <name>Mg(2+)</name>
        <dbReference type="ChEBI" id="CHEBI:18420"/>
        <label>2</label>
    </ligand>
</feature>
<dbReference type="InterPro" id="IPR016188">
    <property type="entry name" value="PurM-like_N"/>
</dbReference>
<protein>
    <recommendedName>
        <fullName evidence="2">Thiamine-monophosphate kinase</fullName>
        <shortName evidence="2">TMP kinase</shortName>
        <shortName evidence="2">Thiamine-phosphate kinase</shortName>
        <ecNumber evidence="2">2.7.4.16</ecNumber>
    </recommendedName>
</protein>
<feature type="binding site" evidence="2">
    <location>
        <position position="56"/>
    </location>
    <ligand>
        <name>substrate</name>
    </ligand>
</feature>
<feature type="binding site" evidence="2">
    <location>
        <position position="213"/>
    </location>
    <ligand>
        <name>Mg(2+)</name>
        <dbReference type="ChEBI" id="CHEBI:18420"/>
        <label>3</label>
    </ligand>
</feature>
<evidence type="ECO:0000256" key="2">
    <source>
        <dbReference type="HAMAP-Rule" id="MF_02128"/>
    </source>
</evidence>
<feature type="binding site" evidence="2">
    <location>
        <position position="148"/>
    </location>
    <ligand>
        <name>ATP</name>
        <dbReference type="ChEBI" id="CHEBI:30616"/>
    </ligand>
</feature>
<dbReference type="InterPro" id="IPR010918">
    <property type="entry name" value="PurM-like_C_dom"/>
</dbReference>
<dbReference type="GO" id="GO:0009228">
    <property type="term" value="P:thiamine biosynthetic process"/>
    <property type="evidence" value="ECO:0007669"/>
    <property type="project" value="UniProtKB-KW"/>
</dbReference>
<keyword evidence="2" id="KW-0547">Nucleotide-binding</keyword>
<evidence type="ECO:0000259" key="4">
    <source>
        <dbReference type="Pfam" id="PF02769"/>
    </source>
</evidence>
<feature type="binding site" evidence="2">
    <location>
        <position position="215"/>
    </location>
    <ligand>
        <name>ATP</name>
        <dbReference type="ChEBI" id="CHEBI:30616"/>
    </ligand>
</feature>
<keyword evidence="2 5" id="KW-0418">Kinase</keyword>
<dbReference type="CDD" id="cd02194">
    <property type="entry name" value="ThiL"/>
    <property type="match status" value="1"/>
</dbReference>
<dbReference type="Pfam" id="PF02769">
    <property type="entry name" value="AIRS_C"/>
    <property type="match status" value="1"/>
</dbReference>
<feature type="binding site" evidence="2">
    <location>
        <position position="47"/>
    </location>
    <ligand>
        <name>Mg(2+)</name>
        <dbReference type="ChEBI" id="CHEBI:18420"/>
        <label>4</label>
    </ligand>
</feature>
<keyword evidence="1 2" id="KW-0784">Thiamine biosynthesis</keyword>
<keyword evidence="2" id="KW-0460">Magnesium</keyword>
<feature type="binding site" evidence="2">
    <location>
        <position position="124"/>
    </location>
    <ligand>
        <name>Mg(2+)</name>
        <dbReference type="ChEBI" id="CHEBI:18420"/>
        <label>1</label>
    </ligand>
</feature>
<comment type="miscellaneous">
    <text evidence="2">Reaction mechanism of ThiL seems to utilize a direct, inline transfer of the gamma-phosphate of ATP to TMP rather than a phosphorylated enzyme intermediate.</text>
</comment>
<keyword evidence="2" id="KW-0067">ATP-binding</keyword>
<dbReference type="GO" id="GO:0005524">
    <property type="term" value="F:ATP binding"/>
    <property type="evidence" value="ECO:0007669"/>
    <property type="project" value="UniProtKB-UniRule"/>
</dbReference>
<dbReference type="InterPro" id="IPR006283">
    <property type="entry name" value="ThiL-like"/>
</dbReference>
<dbReference type="Proteomes" id="UP000586067">
    <property type="component" value="Unassembled WGS sequence"/>
</dbReference>
<feature type="domain" description="PurM-like N-terminal" evidence="3">
    <location>
        <begin position="30"/>
        <end position="140"/>
    </location>
</feature>
<feature type="binding site" evidence="2">
    <location>
        <position position="263"/>
    </location>
    <ligand>
        <name>substrate</name>
    </ligand>
</feature>
<dbReference type="Pfam" id="PF00586">
    <property type="entry name" value="AIRS"/>
    <property type="match status" value="1"/>
</dbReference>
<feature type="binding site" evidence="2">
    <location>
        <position position="77"/>
    </location>
    <ligand>
        <name>Mg(2+)</name>
        <dbReference type="ChEBI" id="CHEBI:18420"/>
        <label>2</label>
    </ligand>
</feature>
<feature type="binding site" evidence="2">
    <location>
        <position position="77"/>
    </location>
    <ligand>
        <name>Mg(2+)</name>
        <dbReference type="ChEBI" id="CHEBI:18420"/>
        <label>3</label>
    </ligand>
</feature>
<name>A0A847RCW4_9GAMM</name>
<dbReference type="SUPFAM" id="SSF56042">
    <property type="entry name" value="PurM C-terminal domain-like"/>
    <property type="match status" value="1"/>
</dbReference>
<dbReference type="HAMAP" id="MF_02128">
    <property type="entry name" value="TMP_kinase"/>
    <property type="match status" value="1"/>
</dbReference>
<comment type="function">
    <text evidence="2">Catalyzes the ATP-dependent phosphorylation of thiamine-monophosphate (TMP) to form thiamine-pyrophosphate (TPP), the active form of vitamin B1.</text>
</comment>
<feature type="binding site" evidence="2">
    <location>
        <position position="77"/>
    </location>
    <ligand>
        <name>Mg(2+)</name>
        <dbReference type="ChEBI" id="CHEBI:18420"/>
        <label>4</label>
    </ligand>
</feature>
<dbReference type="Gene3D" id="3.30.1330.10">
    <property type="entry name" value="PurM-like, N-terminal domain"/>
    <property type="match status" value="1"/>
</dbReference>
<dbReference type="GO" id="GO:0000287">
    <property type="term" value="F:magnesium ion binding"/>
    <property type="evidence" value="ECO:0007669"/>
    <property type="project" value="UniProtKB-UniRule"/>
</dbReference>
<keyword evidence="2" id="KW-0479">Metal-binding</keyword>
<dbReference type="EC" id="2.7.4.16" evidence="2"/>